<protein>
    <submittedName>
        <fullName evidence="1">Uncharacterized protein</fullName>
    </submittedName>
</protein>
<proteinExistence type="predicted"/>
<name>A0ABQ6YMR1_9NOCA</name>
<accession>A0ABQ6YMR1</accession>
<organism evidence="1 2">
    <name type="scientific">Nocardia caishijiensis</name>
    <dbReference type="NCBI Taxonomy" id="184756"/>
    <lineage>
        <taxon>Bacteria</taxon>
        <taxon>Bacillati</taxon>
        <taxon>Actinomycetota</taxon>
        <taxon>Actinomycetes</taxon>
        <taxon>Mycobacteriales</taxon>
        <taxon>Nocardiaceae</taxon>
        <taxon>Nocardia</taxon>
    </lineage>
</organism>
<evidence type="ECO:0000313" key="1">
    <source>
        <dbReference type="EMBL" id="KAF0847072.1"/>
    </source>
</evidence>
<comment type="caution">
    <text evidence="1">The sequence shown here is derived from an EMBL/GenBank/DDBJ whole genome shotgun (WGS) entry which is preliminary data.</text>
</comment>
<reference evidence="1 2" key="1">
    <citation type="submission" date="2019-07" db="EMBL/GenBank/DDBJ databases">
        <title>Genomic Encyclopedia of Type Strains, Phase IV (KMG-IV): sequencing the most valuable type-strain genomes for metagenomic binning, comparative biology and taxonomic classification.</title>
        <authorList>
            <person name="Goeker M."/>
        </authorList>
    </citation>
    <scope>NUCLEOTIDE SEQUENCE [LARGE SCALE GENOMIC DNA]</scope>
    <source>
        <strain evidence="1 2">DSM 44831</strain>
    </source>
</reference>
<evidence type="ECO:0000313" key="2">
    <source>
        <dbReference type="Proteomes" id="UP000798951"/>
    </source>
</evidence>
<dbReference type="Proteomes" id="UP000798951">
    <property type="component" value="Unassembled WGS sequence"/>
</dbReference>
<sequence>MARERAVDRHSWPTTVDSVTTALESIDDPEVDAAAGRVVAGALRALSRSSAEAEAVSLSGYRRSIPGWRSEIRAAATAARSPVQHVGDEQFGIEITRSTTDGRETQVVVTSDGSVLSADDVLVIRLSAATDSPQFLVLIHRGDDGTFGGQIITPLLRMNDDLEITVGRAAALTEEAAVSVEHAVRASTTAGRNAWRRVARALPTEHPVRAAVLAGLGRKPL</sequence>
<dbReference type="EMBL" id="VMSD01000004">
    <property type="protein sequence ID" value="KAF0847072.1"/>
    <property type="molecule type" value="Genomic_DNA"/>
</dbReference>
<gene>
    <name evidence="1" type="ORF">FNL39_104494</name>
</gene>
<keyword evidence="2" id="KW-1185">Reference proteome</keyword>
<dbReference type="RefSeq" id="WP_067983618.1">
    <property type="nucleotide sequence ID" value="NZ_VMSD01000004.1"/>
</dbReference>